<evidence type="ECO:0000313" key="6">
    <source>
        <dbReference type="Proteomes" id="UP000704176"/>
    </source>
</evidence>
<accession>A0ABS7VVP0</accession>
<gene>
    <name evidence="5" type="ORF">K9B37_22545</name>
</gene>
<organism evidence="5 6">
    <name type="scientific">Microvirga puerhi</name>
    <dbReference type="NCBI Taxonomy" id="2876078"/>
    <lineage>
        <taxon>Bacteria</taxon>
        <taxon>Pseudomonadati</taxon>
        <taxon>Pseudomonadota</taxon>
        <taxon>Alphaproteobacteria</taxon>
        <taxon>Hyphomicrobiales</taxon>
        <taxon>Methylobacteriaceae</taxon>
        <taxon>Microvirga</taxon>
    </lineage>
</organism>
<dbReference type="PANTHER" id="PTHR30146:SF109">
    <property type="entry name" value="HTH-TYPE TRANSCRIPTIONAL REGULATOR GALS"/>
    <property type="match status" value="1"/>
</dbReference>
<reference evidence="5 6" key="1">
    <citation type="submission" date="2021-09" db="EMBL/GenBank/DDBJ databases">
        <title>The complete genome sequence of a new microorganism.</title>
        <authorList>
            <person name="Zi Z."/>
        </authorList>
    </citation>
    <scope>NUCLEOTIDE SEQUENCE [LARGE SCALE GENOMIC DNA]</scope>
    <source>
        <strain evidence="5 6">WGZ8</strain>
    </source>
</reference>
<name>A0ABS7VVP0_9HYPH</name>
<evidence type="ECO:0000256" key="1">
    <source>
        <dbReference type="ARBA" id="ARBA00023015"/>
    </source>
</evidence>
<protein>
    <submittedName>
        <fullName evidence="5">LacI family transcriptional regulator</fullName>
    </submittedName>
</protein>
<dbReference type="InterPro" id="IPR000843">
    <property type="entry name" value="HTH_LacI"/>
</dbReference>
<proteinExistence type="predicted"/>
<dbReference type="CDD" id="cd06267">
    <property type="entry name" value="PBP1_LacI_sugar_binding-like"/>
    <property type="match status" value="1"/>
</dbReference>
<evidence type="ECO:0000259" key="4">
    <source>
        <dbReference type="PROSITE" id="PS50932"/>
    </source>
</evidence>
<dbReference type="SUPFAM" id="SSF53822">
    <property type="entry name" value="Periplasmic binding protein-like I"/>
    <property type="match status" value="1"/>
</dbReference>
<dbReference type="Gene3D" id="3.40.50.2300">
    <property type="match status" value="2"/>
</dbReference>
<keyword evidence="3" id="KW-0804">Transcription</keyword>
<keyword evidence="2" id="KW-0238">DNA-binding</keyword>
<dbReference type="EMBL" id="JAIRBM010000026">
    <property type="protein sequence ID" value="MBZ6079042.1"/>
    <property type="molecule type" value="Genomic_DNA"/>
</dbReference>
<dbReference type="RefSeq" id="WP_224315790.1">
    <property type="nucleotide sequence ID" value="NZ_JAIRBM010000026.1"/>
</dbReference>
<evidence type="ECO:0000313" key="5">
    <source>
        <dbReference type="EMBL" id="MBZ6079042.1"/>
    </source>
</evidence>
<dbReference type="SMART" id="SM00354">
    <property type="entry name" value="HTH_LACI"/>
    <property type="match status" value="1"/>
</dbReference>
<keyword evidence="1" id="KW-0805">Transcription regulation</keyword>
<dbReference type="Pfam" id="PF00356">
    <property type="entry name" value="LacI"/>
    <property type="match status" value="1"/>
</dbReference>
<sequence length="349" mass="37906">MDNRPATPTLHDIAQAAGVSVASVSKVLNNRPGVSDESRRRVLGVAGELGYLGRAGRASRSAINSVTIVTLSRYLSDSQFYEEIFQGIVEEADAHSLDTDVRLLPSDRPQTEVDVSDIIRNGPPSSILLLGLDQPAIVDQVVASGVPAVIINGLDPTMRLSSISPDNRFSGWLATRRLLDAGHREIVYITLPLRLSLRRRLDGFRDAMESAGIAFDPDRHVIDLDKEKVADFEARIAVDRAFKSGRLKDTTAFLCSTDVIALGVLQSLEARGLSVPSDYSVIGFDDMTIALHSRPPLTTMRIDRGELGRQGIAMLMERIANPNASPRRVAMAVPLIERATVGPPRTQPA</sequence>
<dbReference type="PANTHER" id="PTHR30146">
    <property type="entry name" value="LACI-RELATED TRANSCRIPTIONAL REPRESSOR"/>
    <property type="match status" value="1"/>
</dbReference>
<evidence type="ECO:0000256" key="2">
    <source>
        <dbReference type="ARBA" id="ARBA00023125"/>
    </source>
</evidence>
<feature type="domain" description="HTH lacI-type" evidence="4">
    <location>
        <begin position="8"/>
        <end position="61"/>
    </location>
</feature>
<dbReference type="Pfam" id="PF13377">
    <property type="entry name" value="Peripla_BP_3"/>
    <property type="match status" value="1"/>
</dbReference>
<dbReference type="InterPro" id="IPR028082">
    <property type="entry name" value="Peripla_BP_I"/>
</dbReference>
<dbReference type="PROSITE" id="PS50932">
    <property type="entry name" value="HTH_LACI_2"/>
    <property type="match status" value="1"/>
</dbReference>
<dbReference type="InterPro" id="IPR046335">
    <property type="entry name" value="LacI/GalR-like_sensor"/>
</dbReference>
<dbReference type="SUPFAM" id="SSF47413">
    <property type="entry name" value="lambda repressor-like DNA-binding domains"/>
    <property type="match status" value="1"/>
</dbReference>
<dbReference type="Proteomes" id="UP000704176">
    <property type="component" value="Unassembled WGS sequence"/>
</dbReference>
<dbReference type="CDD" id="cd01392">
    <property type="entry name" value="HTH_LacI"/>
    <property type="match status" value="1"/>
</dbReference>
<comment type="caution">
    <text evidence="5">The sequence shown here is derived from an EMBL/GenBank/DDBJ whole genome shotgun (WGS) entry which is preliminary data.</text>
</comment>
<dbReference type="PROSITE" id="PS00356">
    <property type="entry name" value="HTH_LACI_1"/>
    <property type="match status" value="1"/>
</dbReference>
<dbReference type="Gene3D" id="1.10.260.40">
    <property type="entry name" value="lambda repressor-like DNA-binding domains"/>
    <property type="match status" value="1"/>
</dbReference>
<evidence type="ECO:0000256" key="3">
    <source>
        <dbReference type="ARBA" id="ARBA00023163"/>
    </source>
</evidence>
<dbReference type="InterPro" id="IPR010982">
    <property type="entry name" value="Lambda_DNA-bd_dom_sf"/>
</dbReference>
<dbReference type="PRINTS" id="PR00036">
    <property type="entry name" value="HTHLACI"/>
</dbReference>
<keyword evidence="6" id="KW-1185">Reference proteome</keyword>